<dbReference type="Proteomes" id="UP001230649">
    <property type="component" value="Unassembled WGS sequence"/>
</dbReference>
<gene>
    <name evidence="1" type="ORF">QFC20_001960</name>
</gene>
<keyword evidence="2" id="KW-1185">Reference proteome</keyword>
<accession>A0ACC2WNT1</accession>
<organism evidence="1 2">
    <name type="scientific">Naganishia adeliensis</name>
    <dbReference type="NCBI Taxonomy" id="92952"/>
    <lineage>
        <taxon>Eukaryota</taxon>
        <taxon>Fungi</taxon>
        <taxon>Dikarya</taxon>
        <taxon>Basidiomycota</taxon>
        <taxon>Agaricomycotina</taxon>
        <taxon>Tremellomycetes</taxon>
        <taxon>Filobasidiales</taxon>
        <taxon>Filobasidiaceae</taxon>
        <taxon>Naganishia</taxon>
    </lineage>
</organism>
<name>A0ACC2WNT1_9TREE</name>
<evidence type="ECO:0000313" key="2">
    <source>
        <dbReference type="Proteomes" id="UP001230649"/>
    </source>
</evidence>
<evidence type="ECO:0000313" key="1">
    <source>
        <dbReference type="EMBL" id="KAJ9113073.1"/>
    </source>
</evidence>
<reference evidence="1" key="1">
    <citation type="submission" date="2023-04" db="EMBL/GenBank/DDBJ databases">
        <title>Draft Genome sequencing of Naganishia species isolated from polar environments using Oxford Nanopore Technology.</title>
        <authorList>
            <person name="Leo P."/>
            <person name="Venkateswaran K."/>
        </authorList>
    </citation>
    <scope>NUCLEOTIDE SEQUENCE</scope>
    <source>
        <strain evidence="1">MNA-CCFEE 5262</strain>
    </source>
</reference>
<dbReference type="EMBL" id="JASBWS010000013">
    <property type="protein sequence ID" value="KAJ9113073.1"/>
    <property type="molecule type" value="Genomic_DNA"/>
</dbReference>
<protein>
    <submittedName>
        <fullName evidence="1">Uncharacterized protein</fullName>
    </submittedName>
</protein>
<proteinExistence type="predicted"/>
<sequence length="974" mass="105586">MPKKRTQNDQGTTTFTAAGKIGKSKAELERERKPEKRIMGYDDAPRHTKGRWADGEMEAVASSLADEYPLVDEPLILANLADYSPDSFYEALPSVQDDLEMLQASAVPDSEQDNLGDYPSAPASSSQGLESNSTKDNGLGVTVEHQRPLQISSRASSSSSSSAQPEVGPAKPPPPVVSRDFVSAAPVKRYKMKRARSSIKILPRPSGRRSHSSFNKATEMHSTSGNEASVSDASNLSASPESPIDDPEPPTTMQPAKVIGSDDISPSDIPHLTDGQPKTFVEVAPGIEPVEVYPENAGTESDARESDTGTGGLTTDETDEDAMPEPNFDPLKFLTEIFSSIPPSQIEEVYEKAKATGGDELEKAIEALLSVETIREFEERGSWSDDEREEAAGKSDTDTSADEEVLPPTPAKSASPPPKSDQAPTKLETQPPKSESPVPKPKLVRKKSPPLGPKPNDQPLSLTVPLYGGKVKASVVLAPQPVAISNVISVVTSPARSPRPTGKKRQASANLANRFANALNIEESHSAASSGDESAGSMKSTSSMSRRKRVQVDRAPIPTKVINRPPPLVQNAGTPRESNITVTGSPVAPSFQLNSLASHLAELCGNEKATERHFLKYFGSPSYVSTFAAMKAALEAIAVPKSQVLQEIEMFKEISEASDEHAFMEKKDLELCVRATAGDIAVALDVARAMKDAMLSSADKPVWSTRVDDRPAPAATSSAPVENKAVNPALMFAPRLAFPPSPTYPKAKKPKSLKRSVEHPQNWRTIDKNLKPRKKGEQHHLADFIPAYGRGATPQDRRPGALYTDNEDILNYTMDECRRKVEQERERRKDALRNVIRYSGSNVKANSRGVVAYYAEEARKASAKLNVLKLGAARDLVDKQSAKHDKYSIDIHHLTLDEATSVCKERVDAWYTAHNNVPTPAKPFRIITGVGKHSTNHVAILRPGVARALENDGWRVDRGPPDRGYILVRGVQGA</sequence>
<comment type="caution">
    <text evidence="1">The sequence shown here is derived from an EMBL/GenBank/DDBJ whole genome shotgun (WGS) entry which is preliminary data.</text>
</comment>